<protein>
    <submittedName>
        <fullName evidence="2">Uncharacterized protein</fullName>
    </submittedName>
</protein>
<dbReference type="AlphaFoldDB" id="A0A9D4VZU0"/>
<dbReference type="Gramene" id="Psat06G0048800-T1">
    <property type="protein sequence ID" value="KAI5393374.1"/>
    <property type="gene ID" value="KIW84_060488"/>
</dbReference>
<comment type="caution">
    <text evidence="2">The sequence shown here is derived from an EMBL/GenBank/DDBJ whole genome shotgun (WGS) entry which is preliminary data.</text>
</comment>
<evidence type="ECO:0000313" key="3">
    <source>
        <dbReference type="Proteomes" id="UP001058974"/>
    </source>
</evidence>
<organism evidence="2 3">
    <name type="scientific">Pisum sativum</name>
    <name type="common">Garden pea</name>
    <name type="synonym">Lathyrus oleraceus</name>
    <dbReference type="NCBI Taxonomy" id="3888"/>
    <lineage>
        <taxon>Eukaryota</taxon>
        <taxon>Viridiplantae</taxon>
        <taxon>Streptophyta</taxon>
        <taxon>Embryophyta</taxon>
        <taxon>Tracheophyta</taxon>
        <taxon>Spermatophyta</taxon>
        <taxon>Magnoliopsida</taxon>
        <taxon>eudicotyledons</taxon>
        <taxon>Gunneridae</taxon>
        <taxon>Pentapetalae</taxon>
        <taxon>rosids</taxon>
        <taxon>fabids</taxon>
        <taxon>Fabales</taxon>
        <taxon>Fabaceae</taxon>
        <taxon>Papilionoideae</taxon>
        <taxon>50 kb inversion clade</taxon>
        <taxon>NPAAA clade</taxon>
        <taxon>Hologalegina</taxon>
        <taxon>IRL clade</taxon>
        <taxon>Fabeae</taxon>
        <taxon>Lathyrus</taxon>
    </lineage>
</organism>
<name>A0A9D4VZU0_PEA</name>
<accession>A0A9D4VZU0</accession>
<reference evidence="2 3" key="1">
    <citation type="journal article" date="2022" name="Nat. Genet.">
        <title>Improved pea reference genome and pan-genome highlight genomic features and evolutionary characteristics.</title>
        <authorList>
            <person name="Yang T."/>
            <person name="Liu R."/>
            <person name="Luo Y."/>
            <person name="Hu S."/>
            <person name="Wang D."/>
            <person name="Wang C."/>
            <person name="Pandey M.K."/>
            <person name="Ge S."/>
            <person name="Xu Q."/>
            <person name="Li N."/>
            <person name="Li G."/>
            <person name="Huang Y."/>
            <person name="Saxena R.K."/>
            <person name="Ji Y."/>
            <person name="Li M."/>
            <person name="Yan X."/>
            <person name="He Y."/>
            <person name="Liu Y."/>
            <person name="Wang X."/>
            <person name="Xiang C."/>
            <person name="Varshney R.K."/>
            <person name="Ding H."/>
            <person name="Gao S."/>
            <person name="Zong X."/>
        </authorList>
    </citation>
    <scope>NUCLEOTIDE SEQUENCE [LARGE SCALE GENOMIC DNA]</scope>
    <source>
        <strain evidence="2 3">cv. Zhongwan 6</strain>
    </source>
</reference>
<dbReference type="Proteomes" id="UP001058974">
    <property type="component" value="Chromosome 6"/>
</dbReference>
<keyword evidence="3" id="KW-1185">Reference proteome</keyword>
<gene>
    <name evidence="2" type="ORF">KIW84_060488</name>
</gene>
<evidence type="ECO:0000313" key="2">
    <source>
        <dbReference type="EMBL" id="KAI5393374.1"/>
    </source>
</evidence>
<proteinExistence type="predicted"/>
<evidence type="ECO:0000256" key="1">
    <source>
        <dbReference type="SAM" id="MobiDB-lite"/>
    </source>
</evidence>
<sequence>MTKGHAFDAAVPALVVFRVADELGMRMAKGPTSLRMHLVVDAVTSCRFERLQMKKREYELGMAPLDTSTEEKIVAISLDDPKASLVNNVDEVKKHSPISPIRKYSTEIPIHVELNQTTHKTISTESPTDINHFSSSNRMNN</sequence>
<feature type="region of interest" description="Disordered" evidence="1">
    <location>
        <begin position="119"/>
        <end position="141"/>
    </location>
</feature>
<dbReference type="EMBL" id="JAMSHJ010000006">
    <property type="protein sequence ID" value="KAI5393374.1"/>
    <property type="molecule type" value="Genomic_DNA"/>
</dbReference>